<feature type="region of interest" description="Disordered" evidence="8">
    <location>
        <begin position="797"/>
        <end position="819"/>
    </location>
</feature>
<dbReference type="Proteomes" id="UP000239899">
    <property type="component" value="Unassembled WGS sequence"/>
</dbReference>
<evidence type="ECO:0000256" key="2">
    <source>
        <dbReference type="ARBA" id="ARBA00022741"/>
    </source>
</evidence>
<dbReference type="InterPro" id="IPR027640">
    <property type="entry name" value="Kinesin-like_fam"/>
</dbReference>
<evidence type="ECO:0000256" key="6">
    <source>
        <dbReference type="PROSITE-ProRule" id="PRU00283"/>
    </source>
</evidence>
<evidence type="ECO:0000256" key="7">
    <source>
        <dbReference type="SAM" id="Coils"/>
    </source>
</evidence>
<evidence type="ECO:0000256" key="4">
    <source>
        <dbReference type="ARBA" id="ARBA00023054"/>
    </source>
</evidence>
<dbReference type="OrthoDB" id="3176171at2759"/>
<dbReference type="GO" id="GO:0008017">
    <property type="term" value="F:microtubule binding"/>
    <property type="evidence" value="ECO:0007669"/>
    <property type="project" value="InterPro"/>
</dbReference>
<dbReference type="PROSITE" id="PS50067">
    <property type="entry name" value="KINESIN_MOTOR_2"/>
    <property type="match status" value="1"/>
</dbReference>
<evidence type="ECO:0000313" key="10">
    <source>
        <dbReference type="EMBL" id="PRW33998.1"/>
    </source>
</evidence>
<protein>
    <submittedName>
        <fullName evidence="10">Kinesin-related 11</fullName>
    </submittedName>
</protein>
<dbReference type="GO" id="GO:0007018">
    <property type="term" value="P:microtubule-based movement"/>
    <property type="evidence" value="ECO:0007669"/>
    <property type="project" value="InterPro"/>
</dbReference>
<dbReference type="STRING" id="3076.A0A2P6TI77"/>
<keyword evidence="4 7" id="KW-0175">Coiled coil</keyword>
<name>A0A2P6TI77_CHLSO</name>
<feature type="compositionally biased region" description="Gly residues" evidence="8">
    <location>
        <begin position="552"/>
        <end position="564"/>
    </location>
</feature>
<gene>
    <name evidence="10" type="ORF">C2E21_7405</name>
</gene>
<dbReference type="Gene3D" id="3.40.850.10">
    <property type="entry name" value="Kinesin motor domain"/>
    <property type="match status" value="1"/>
</dbReference>
<evidence type="ECO:0000256" key="3">
    <source>
        <dbReference type="ARBA" id="ARBA00022840"/>
    </source>
</evidence>
<dbReference type="SMART" id="SM00129">
    <property type="entry name" value="KISc"/>
    <property type="match status" value="1"/>
</dbReference>
<keyword evidence="3 6" id="KW-0067">ATP-binding</keyword>
<dbReference type="CDD" id="cd01374">
    <property type="entry name" value="KISc_CENP_E"/>
    <property type="match status" value="1"/>
</dbReference>
<dbReference type="PANTHER" id="PTHR47968:SF33">
    <property type="entry name" value="KINESIN-LIKE PROTEIN KIN-7C, MITOCHONDRIAL ISOFORM X1"/>
    <property type="match status" value="1"/>
</dbReference>
<evidence type="ECO:0000256" key="5">
    <source>
        <dbReference type="ARBA" id="ARBA00023175"/>
    </source>
</evidence>
<dbReference type="Pfam" id="PF00225">
    <property type="entry name" value="Kinesin"/>
    <property type="match status" value="1"/>
</dbReference>
<comment type="caution">
    <text evidence="10">The sequence shown here is derived from an EMBL/GenBank/DDBJ whole genome shotgun (WGS) entry which is preliminary data.</text>
</comment>
<evidence type="ECO:0000256" key="1">
    <source>
        <dbReference type="ARBA" id="ARBA00007310"/>
    </source>
</evidence>
<proteinExistence type="inferred from homology"/>
<feature type="region of interest" description="Disordered" evidence="8">
    <location>
        <begin position="549"/>
        <end position="570"/>
    </location>
</feature>
<dbReference type="GO" id="GO:0003777">
    <property type="term" value="F:microtubule motor activity"/>
    <property type="evidence" value="ECO:0007669"/>
    <property type="project" value="InterPro"/>
</dbReference>
<dbReference type="PRINTS" id="PR00380">
    <property type="entry name" value="KINESINHEAVY"/>
</dbReference>
<dbReference type="PANTHER" id="PTHR47968">
    <property type="entry name" value="CENTROMERE PROTEIN E"/>
    <property type="match status" value="1"/>
</dbReference>
<comment type="similarity">
    <text evidence="1">Belongs to the TRAFAC class myosin-kinesin ATPase superfamily. Kinesin family. KIN-7 subfamily.</text>
</comment>
<dbReference type="InterPro" id="IPR027417">
    <property type="entry name" value="P-loop_NTPase"/>
</dbReference>
<dbReference type="SUPFAM" id="SSF52540">
    <property type="entry name" value="P-loop containing nucleoside triphosphate hydrolases"/>
    <property type="match status" value="1"/>
</dbReference>
<evidence type="ECO:0000256" key="8">
    <source>
        <dbReference type="SAM" id="MobiDB-lite"/>
    </source>
</evidence>
<keyword evidence="11" id="KW-1185">Reference proteome</keyword>
<accession>A0A2P6TI77</accession>
<evidence type="ECO:0000313" key="11">
    <source>
        <dbReference type="Proteomes" id="UP000239899"/>
    </source>
</evidence>
<feature type="domain" description="Kinesin motor" evidence="9">
    <location>
        <begin position="17"/>
        <end position="346"/>
    </location>
</feature>
<feature type="coiled-coil region" evidence="7">
    <location>
        <begin position="685"/>
        <end position="729"/>
    </location>
</feature>
<keyword evidence="2 6" id="KW-0547">Nucleotide-binding</keyword>
<dbReference type="AlphaFoldDB" id="A0A2P6TI77"/>
<feature type="coiled-coil region" evidence="7">
    <location>
        <begin position="362"/>
        <end position="416"/>
    </location>
</feature>
<feature type="binding site" evidence="6">
    <location>
        <begin position="98"/>
        <end position="105"/>
    </location>
    <ligand>
        <name>ATP</name>
        <dbReference type="ChEBI" id="CHEBI:30616"/>
    </ligand>
</feature>
<dbReference type="EMBL" id="LHPG02000015">
    <property type="protein sequence ID" value="PRW33998.1"/>
    <property type="molecule type" value="Genomic_DNA"/>
</dbReference>
<reference evidence="10 11" key="1">
    <citation type="journal article" date="2018" name="Plant J.">
        <title>Genome sequences of Chlorella sorokiniana UTEX 1602 and Micractinium conductrix SAG 241.80: implications to maltose excretion by a green alga.</title>
        <authorList>
            <person name="Arriola M.B."/>
            <person name="Velmurugan N."/>
            <person name="Zhang Y."/>
            <person name="Plunkett M.H."/>
            <person name="Hondzo H."/>
            <person name="Barney B.M."/>
        </authorList>
    </citation>
    <scope>NUCLEOTIDE SEQUENCE [LARGE SCALE GENOMIC DNA]</scope>
    <source>
        <strain evidence="11">UTEX 1602</strain>
    </source>
</reference>
<dbReference type="InterPro" id="IPR036961">
    <property type="entry name" value="Kinesin_motor_dom_sf"/>
</dbReference>
<organism evidence="10 11">
    <name type="scientific">Chlorella sorokiniana</name>
    <name type="common">Freshwater green alga</name>
    <dbReference type="NCBI Taxonomy" id="3076"/>
    <lineage>
        <taxon>Eukaryota</taxon>
        <taxon>Viridiplantae</taxon>
        <taxon>Chlorophyta</taxon>
        <taxon>core chlorophytes</taxon>
        <taxon>Trebouxiophyceae</taxon>
        <taxon>Chlorellales</taxon>
        <taxon>Chlorellaceae</taxon>
        <taxon>Chlorella clade</taxon>
        <taxon>Chlorella</taxon>
    </lineage>
</organism>
<evidence type="ECO:0000259" key="9">
    <source>
        <dbReference type="PROSITE" id="PS50067"/>
    </source>
</evidence>
<dbReference type="InterPro" id="IPR001752">
    <property type="entry name" value="Kinesin_motor_dom"/>
</dbReference>
<sequence>MTQMMKYEGLEGSQKNRVLVAVRFRPLSDKERGRGDHEVWECSGNAVGILEDVGMKVKFIYDHVFEPRTDNRTVYKTVASPIVQSALDGINGTVFAYGVTSSGKTHTMMGTDDTPGIVPHAIAEVFRCIARTPNKEFLLRLSMMEIYNEVLNDLLDPARTNLRLREDQRKAGNTIYVEGIREETLVSVEHALQIIAAGNEQRKTSATAFNEGSSRSHTIIRITIEASDRADALTDPNARLGRTISYLNLIDLAGSESAKAEVNRSQRMEGSFINKSLLTLGTVIHKLSEGKAAHIPFRDSKLTRLLQGSLTGSGARIAVICTITPASTQAEETHNTLKFASRAKRIEVSVARNEIMDQSSLIARYQQEIQLLKGQLDMVMRERGGLPLHDPLHPEVRTLRERLEEERQALLARERDKLALQQRIARLTQCILHGAAAATQMEKRLRAPPSEQAAAAAAAAAQASSLSIGGEVSAGSREAAPPPLADVATTVAGVRGAGALFPGADLERASTARGVSEAVEVEADLLRRQVHVLATELAERDRMLQTIHSMRGYGGGSSGTSRGGGDGDEDDVAMQVMLADRDFMQTQLQAADAHSGKLALALERMRRKLAAATGQDPESIDYGLDASPEEAEGDLAELAEAARPLRHGYDHVLAEKVLKMEEKVLLVLQAIRAKEEQLSNQRHVLETLTGLEDQVQVRLRELEGENGSLRQELERLDAQNNNLQGYNLDYMSNEDLGELIGSLTQAVERVRITVQLRRLASKKGGGAGSVQALNLSLDGSATSGGMTREAMRRALEELQSNGHSRRTTAMSDGSDFSPL</sequence>
<keyword evidence="5 6" id="KW-0505">Motor protein</keyword>
<feature type="compositionally biased region" description="Polar residues" evidence="8">
    <location>
        <begin position="798"/>
        <end position="811"/>
    </location>
</feature>
<dbReference type="GO" id="GO:0005524">
    <property type="term" value="F:ATP binding"/>
    <property type="evidence" value="ECO:0007669"/>
    <property type="project" value="UniProtKB-UniRule"/>
</dbReference>
<dbReference type="FunFam" id="3.40.850.10:FF:000014">
    <property type="entry name" value="Kinesin-like protein KIN-7G"/>
    <property type="match status" value="1"/>
</dbReference>